<dbReference type="PATRIC" id="fig|1218565.3.peg.51"/>
<name>M6D2X2_9LEPT</name>
<protein>
    <submittedName>
        <fullName evidence="1">Uncharacterized protein</fullName>
    </submittedName>
</protein>
<accession>M6D2X2</accession>
<organism evidence="1 2">
    <name type="scientific">Leptospira alstonii serovar Sichuan str. 79601</name>
    <dbReference type="NCBI Taxonomy" id="1218565"/>
    <lineage>
        <taxon>Bacteria</taxon>
        <taxon>Pseudomonadati</taxon>
        <taxon>Spirochaetota</taxon>
        <taxon>Spirochaetia</taxon>
        <taxon>Leptospirales</taxon>
        <taxon>Leptospiraceae</taxon>
        <taxon>Leptospira</taxon>
    </lineage>
</organism>
<reference evidence="1 2" key="1">
    <citation type="submission" date="2013-01" db="EMBL/GenBank/DDBJ databases">
        <authorList>
            <person name="Harkins D.M."/>
            <person name="Durkin A.S."/>
            <person name="Brinkac L.M."/>
            <person name="Haft D.H."/>
            <person name="Selengut J.D."/>
            <person name="Sanka R."/>
            <person name="DePew J."/>
            <person name="Purushe J."/>
            <person name="Galloway R.L."/>
            <person name="Vinetz J.M."/>
            <person name="Sutton G.G."/>
            <person name="Nierman W.C."/>
            <person name="Fouts D.E."/>
        </authorList>
    </citation>
    <scope>NUCLEOTIDE SEQUENCE [LARGE SCALE GENOMIC DNA]</scope>
    <source>
        <strain evidence="1 2">79601</strain>
    </source>
</reference>
<gene>
    <name evidence="1" type="ORF">LEP1GSC194_0906</name>
</gene>
<evidence type="ECO:0000313" key="1">
    <source>
        <dbReference type="EMBL" id="EMJ98319.1"/>
    </source>
</evidence>
<dbReference type="Proteomes" id="UP000011988">
    <property type="component" value="Unassembled WGS sequence"/>
</dbReference>
<evidence type="ECO:0000313" key="2">
    <source>
        <dbReference type="Proteomes" id="UP000011988"/>
    </source>
</evidence>
<dbReference type="AlphaFoldDB" id="M6D2X2"/>
<comment type="caution">
    <text evidence="1">The sequence shown here is derived from an EMBL/GenBank/DDBJ whole genome shotgun (WGS) entry which is preliminary data.</text>
</comment>
<proteinExistence type="predicted"/>
<sequence>MDRKSGVRAIASRSLGKQEYFDFLLFQLDSRHEETNKIDSLLIRRIDA</sequence>
<dbReference type="EMBL" id="ANIK01000002">
    <property type="protein sequence ID" value="EMJ98319.1"/>
    <property type="molecule type" value="Genomic_DNA"/>
</dbReference>